<reference evidence="1" key="1">
    <citation type="submission" date="2020-04" db="EMBL/GenBank/DDBJ databases">
        <authorList>
            <person name="Chiriac C."/>
            <person name="Salcher M."/>
            <person name="Ghai R."/>
            <person name="Kavagutti S V."/>
        </authorList>
    </citation>
    <scope>NUCLEOTIDE SEQUENCE</scope>
</reference>
<gene>
    <name evidence="1" type="ORF">UFOVP655_23</name>
</gene>
<evidence type="ECO:0000313" key="1">
    <source>
        <dbReference type="EMBL" id="CAB4155886.1"/>
    </source>
</evidence>
<sequence>MSLFKRRQKGLGAVSPQSLARAIRAEKERDLAIQALFEKPPVKVVMNVITGDTKRIPLTYREMDLNN</sequence>
<protein>
    <submittedName>
        <fullName evidence="1">Uncharacterized protein</fullName>
    </submittedName>
</protein>
<accession>A0A6J5NDD8</accession>
<dbReference type="EMBL" id="LR796637">
    <property type="protein sequence ID" value="CAB4155886.1"/>
    <property type="molecule type" value="Genomic_DNA"/>
</dbReference>
<name>A0A6J5NDD8_9CAUD</name>
<organism evidence="1">
    <name type="scientific">uncultured Caudovirales phage</name>
    <dbReference type="NCBI Taxonomy" id="2100421"/>
    <lineage>
        <taxon>Viruses</taxon>
        <taxon>Duplodnaviria</taxon>
        <taxon>Heunggongvirae</taxon>
        <taxon>Uroviricota</taxon>
        <taxon>Caudoviricetes</taxon>
        <taxon>Peduoviridae</taxon>
        <taxon>Maltschvirus</taxon>
        <taxon>Maltschvirus maltsch</taxon>
    </lineage>
</organism>
<proteinExistence type="predicted"/>